<proteinExistence type="predicted"/>
<sequence length="122" mass="13688">MKRIIASILVSGLILVGCGNSNTPFGLDGERLQESVAKQALTYATIEKGGYIEEDIELVSVCAAVKKGNAAFGHQGDYVVFWQTLDEEIQEYNWFNEDNYIVEFGANSYEEYEDMGCHNFKE</sequence>
<evidence type="ECO:0000313" key="1">
    <source>
        <dbReference type="EMBL" id="CAG9622805.1"/>
    </source>
</evidence>
<accession>A0ABM8YS31</accession>
<gene>
    <name evidence="1" type="ORF">BACCIP111883_03596</name>
</gene>
<reference evidence="1 2" key="1">
    <citation type="submission" date="2021-10" db="EMBL/GenBank/DDBJ databases">
        <authorList>
            <person name="Criscuolo A."/>
        </authorList>
    </citation>
    <scope>NUCLEOTIDE SEQUENCE [LARGE SCALE GENOMIC DNA]</scope>
    <source>
        <strain evidence="2">CIP 111883</strain>
    </source>
</reference>
<dbReference type="RefSeq" id="WP_230503674.1">
    <property type="nucleotide sequence ID" value="NZ_CAKJTJ010000027.1"/>
</dbReference>
<comment type="caution">
    <text evidence="1">The sequence shown here is derived from an EMBL/GenBank/DDBJ whole genome shotgun (WGS) entry which is preliminary data.</text>
</comment>
<dbReference type="EMBL" id="CAKJTJ010000027">
    <property type="protein sequence ID" value="CAG9622805.1"/>
    <property type="molecule type" value="Genomic_DNA"/>
</dbReference>
<organism evidence="1 2">
    <name type="scientific">Sutcliffiella rhizosphaerae</name>
    <dbReference type="NCBI Taxonomy" id="2880967"/>
    <lineage>
        <taxon>Bacteria</taxon>
        <taxon>Bacillati</taxon>
        <taxon>Bacillota</taxon>
        <taxon>Bacilli</taxon>
        <taxon>Bacillales</taxon>
        <taxon>Bacillaceae</taxon>
        <taxon>Sutcliffiella</taxon>
    </lineage>
</organism>
<name>A0ABM8YS31_9BACI</name>
<dbReference type="PROSITE" id="PS51257">
    <property type="entry name" value="PROKAR_LIPOPROTEIN"/>
    <property type="match status" value="1"/>
</dbReference>
<evidence type="ECO:0000313" key="2">
    <source>
        <dbReference type="Proteomes" id="UP000789833"/>
    </source>
</evidence>
<dbReference type="Proteomes" id="UP000789833">
    <property type="component" value="Unassembled WGS sequence"/>
</dbReference>
<keyword evidence="2" id="KW-1185">Reference proteome</keyword>
<protein>
    <submittedName>
        <fullName evidence="1">Uncharacterized protein</fullName>
    </submittedName>
</protein>